<dbReference type="HAMAP" id="MF_00151">
    <property type="entry name" value="PPAT_bact"/>
    <property type="match status" value="1"/>
</dbReference>
<comment type="catalytic activity">
    <reaction evidence="8 9">
        <text>(R)-4'-phosphopantetheine + ATP + H(+) = 3'-dephospho-CoA + diphosphate</text>
        <dbReference type="Rhea" id="RHEA:19801"/>
        <dbReference type="ChEBI" id="CHEBI:15378"/>
        <dbReference type="ChEBI" id="CHEBI:30616"/>
        <dbReference type="ChEBI" id="CHEBI:33019"/>
        <dbReference type="ChEBI" id="CHEBI:57328"/>
        <dbReference type="ChEBI" id="CHEBI:61723"/>
        <dbReference type="EC" id="2.7.7.3"/>
    </reaction>
</comment>
<evidence type="ECO:0000256" key="3">
    <source>
        <dbReference type="ARBA" id="ARBA00022695"/>
    </source>
</evidence>
<feature type="site" description="Transition state stabilizer" evidence="9">
    <location>
        <position position="16"/>
    </location>
</feature>
<evidence type="ECO:0000256" key="7">
    <source>
        <dbReference type="ARBA" id="ARBA00022993"/>
    </source>
</evidence>
<protein>
    <recommendedName>
        <fullName evidence="9">Phosphopantetheine adenylyltransferase</fullName>
        <ecNumber evidence="9">2.7.7.3</ecNumber>
    </recommendedName>
    <alternativeName>
        <fullName evidence="9">Dephospho-CoA pyrophosphorylase</fullName>
    </alternativeName>
    <alternativeName>
        <fullName evidence="9">Pantetheine-phosphate adenylyltransferase</fullName>
        <shortName evidence="9">PPAT</shortName>
    </alternativeName>
</protein>
<dbReference type="Gene3D" id="3.40.50.620">
    <property type="entry name" value="HUPs"/>
    <property type="match status" value="1"/>
</dbReference>
<keyword evidence="2 9" id="KW-0808">Transferase</keyword>
<sequence>MKVIFPGTFDPLTNGHLDLIVRSSKMFDEVIVLLAENTSKKTLFSFEERKLLIEDEIKALGNVSVISSPHELTVDAARRLGACGIVRGVRNAVDFEYEKSIASMNRHLAPEIETILLTTDEKYGFVSSSMIKEVAGFGGDLCGLVPEKTALALKNKLKEV</sequence>
<dbReference type="InterPro" id="IPR001980">
    <property type="entry name" value="PPAT"/>
</dbReference>
<feature type="binding site" evidence="9">
    <location>
        <position position="16"/>
    </location>
    <ligand>
        <name>ATP</name>
        <dbReference type="ChEBI" id="CHEBI:30616"/>
    </ligand>
</feature>
<evidence type="ECO:0000259" key="10">
    <source>
        <dbReference type="Pfam" id="PF01467"/>
    </source>
</evidence>
<evidence type="ECO:0000256" key="1">
    <source>
        <dbReference type="ARBA" id="ARBA00022490"/>
    </source>
</evidence>
<dbReference type="NCBIfam" id="TIGR00125">
    <property type="entry name" value="cyt_tran_rel"/>
    <property type="match status" value="1"/>
</dbReference>
<keyword evidence="5 9" id="KW-0067">ATP-binding</keyword>
<comment type="subcellular location">
    <subcellularLocation>
        <location evidence="9">Cytoplasm</location>
    </subcellularLocation>
</comment>
<dbReference type="AlphaFoldDB" id="A0A1I2SVQ8"/>
<dbReference type="PRINTS" id="PR01020">
    <property type="entry name" value="LPSBIOSNTHSS"/>
</dbReference>
<dbReference type="PANTHER" id="PTHR21342">
    <property type="entry name" value="PHOSPHOPANTETHEINE ADENYLYLTRANSFERASE"/>
    <property type="match status" value="1"/>
</dbReference>
<dbReference type="UniPathway" id="UPA00241">
    <property type="reaction ID" value="UER00355"/>
</dbReference>
<dbReference type="InterPro" id="IPR014729">
    <property type="entry name" value="Rossmann-like_a/b/a_fold"/>
</dbReference>
<feature type="binding site" evidence="9">
    <location>
        <begin position="8"/>
        <end position="9"/>
    </location>
    <ligand>
        <name>ATP</name>
        <dbReference type="ChEBI" id="CHEBI:30616"/>
    </ligand>
</feature>
<dbReference type="NCBIfam" id="TIGR01510">
    <property type="entry name" value="coaD_prev_kdtB"/>
    <property type="match status" value="1"/>
</dbReference>
<accession>A0A1I2SVQ8</accession>
<dbReference type="Proteomes" id="UP000182635">
    <property type="component" value="Unassembled WGS sequence"/>
</dbReference>
<dbReference type="SUPFAM" id="SSF52374">
    <property type="entry name" value="Nucleotidylyl transferase"/>
    <property type="match status" value="1"/>
</dbReference>
<organism evidence="11 12">
    <name type="scientific">Ligilactobacillus ruminis DSM 20403 = NBRC 102161</name>
    <dbReference type="NCBI Taxonomy" id="1423798"/>
    <lineage>
        <taxon>Bacteria</taxon>
        <taxon>Bacillati</taxon>
        <taxon>Bacillota</taxon>
        <taxon>Bacilli</taxon>
        <taxon>Lactobacillales</taxon>
        <taxon>Lactobacillaceae</taxon>
        <taxon>Ligilactobacillus</taxon>
    </lineage>
</organism>
<dbReference type="InterPro" id="IPR004821">
    <property type="entry name" value="Cyt_trans-like"/>
</dbReference>
<feature type="binding site" evidence="9">
    <location>
        <position position="73"/>
    </location>
    <ligand>
        <name>substrate</name>
    </ligand>
</feature>
<evidence type="ECO:0000256" key="8">
    <source>
        <dbReference type="ARBA" id="ARBA00029346"/>
    </source>
</evidence>
<dbReference type="CDD" id="cd02163">
    <property type="entry name" value="PPAT"/>
    <property type="match status" value="1"/>
</dbReference>
<keyword evidence="6 9" id="KW-0460">Magnesium</keyword>
<dbReference type="EMBL" id="FOPI01000034">
    <property type="protein sequence ID" value="SFG54226.1"/>
    <property type="molecule type" value="Genomic_DNA"/>
</dbReference>
<dbReference type="PANTHER" id="PTHR21342:SF1">
    <property type="entry name" value="PHOSPHOPANTETHEINE ADENYLYLTRANSFERASE"/>
    <property type="match status" value="1"/>
</dbReference>
<gene>
    <name evidence="9" type="primary">coaD</name>
    <name evidence="11" type="ORF">SAMN02910432_01768</name>
</gene>
<feature type="binding site" evidence="9">
    <location>
        <position position="40"/>
    </location>
    <ligand>
        <name>substrate</name>
    </ligand>
</feature>
<evidence type="ECO:0000313" key="12">
    <source>
        <dbReference type="Proteomes" id="UP000182635"/>
    </source>
</evidence>
<comment type="pathway">
    <text evidence="9">Cofactor biosynthesis; coenzyme A biosynthesis; CoA from (R)-pantothenate: step 4/5.</text>
</comment>
<feature type="binding site" evidence="9">
    <location>
        <position position="8"/>
    </location>
    <ligand>
        <name>substrate</name>
    </ligand>
</feature>
<dbReference type="GO" id="GO:0005524">
    <property type="term" value="F:ATP binding"/>
    <property type="evidence" value="ECO:0007669"/>
    <property type="project" value="UniProtKB-KW"/>
</dbReference>
<comment type="cofactor">
    <cofactor evidence="9">
        <name>Mg(2+)</name>
        <dbReference type="ChEBI" id="CHEBI:18420"/>
    </cofactor>
</comment>
<keyword evidence="3 9" id="KW-0548">Nucleotidyltransferase</keyword>
<keyword evidence="4 9" id="KW-0547">Nucleotide-binding</keyword>
<dbReference type="EC" id="2.7.7.3" evidence="9"/>
<comment type="subunit">
    <text evidence="9">Homohexamer.</text>
</comment>
<name>A0A1I2SVQ8_9LACO</name>
<comment type="similarity">
    <text evidence="9">Belongs to the bacterial CoaD family.</text>
</comment>
<dbReference type="OrthoDB" id="9806661at2"/>
<dbReference type="GeneID" id="29803009"/>
<dbReference type="RefSeq" id="WP_014073692.1">
    <property type="nucleotide sequence ID" value="NZ_AYYL01000032.1"/>
</dbReference>
<evidence type="ECO:0000256" key="9">
    <source>
        <dbReference type="HAMAP-Rule" id="MF_00151"/>
    </source>
</evidence>
<feature type="binding site" evidence="9">
    <location>
        <position position="87"/>
    </location>
    <ligand>
        <name>substrate</name>
    </ligand>
</feature>
<evidence type="ECO:0000313" key="11">
    <source>
        <dbReference type="EMBL" id="SFG54226.1"/>
    </source>
</evidence>
<keyword evidence="7 9" id="KW-0173">Coenzyme A biosynthesis</keyword>
<feature type="binding site" evidence="9">
    <location>
        <position position="98"/>
    </location>
    <ligand>
        <name>ATP</name>
        <dbReference type="ChEBI" id="CHEBI:30616"/>
    </ligand>
</feature>
<dbReference type="GO" id="GO:0015937">
    <property type="term" value="P:coenzyme A biosynthetic process"/>
    <property type="evidence" value="ECO:0007669"/>
    <property type="project" value="UniProtKB-UniRule"/>
</dbReference>
<dbReference type="Pfam" id="PF01467">
    <property type="entry name" value="CTP_transf_like"/>
    <property type="match status" value="1"/>
</dbReference>
<comment type="function">
    <text evidence="9">Reversibly transfers an adenylyl group from ATP to 4'-phosphopantetheine, yielding dephospho-CoA (dPCoA) and pyrophosphate.</text>
</comment>
<feature type="domain" description="Cytidyltransferase-like" evidence="10">
    <location>
        <begin position="4"/>
        <end position="133"/>
    </location>
</feature>
<proteinExistence type="inferred from homology"/>
<evidence type="ECO:0000256" key="4">
    <source>
        <dbReference type="ARBA" id="ARBA00022741"/>
    </source>
</evidence>
<evidence type="ECO:0000256" key="6">
    <source>
        <dbReference type="ARBA" id="ARBA00022842"/>
    </source>
</evidence>
<dbReference type="GO" id="GO:0004595">
    <property type="term" value="F:pantetheine-phosphate adenylyltransferase activity"/>
    <property type="evidence" value="ECO:0007669"/>
    <property type="project" value="UniProtKB-UniRule"/>
</dbReference>
<keyword evidence="1 9" id="KW-0963">Cytoplasm</keyword>
<dbReference type="GO" id="GO:0005737">
    <property type="term" value="C:cytoplasm"/>
    <property type="evidence" value="ECO:0007669"/>
    <property type="project" value="UniProtKB-SubCell"/>
</dbReference>
<reference evidence="12" key="1">
    <citation type="submission" date="2016-10" db="EMBL/GenBank/DDBJ databases">
        <authorList>
            <person name="Varghese N."/>
            <person name="Submissions S."/>
        </authorList>
    </citation>
    <scope>NUCLEOTIDE SEQUENCE [LARGE SCALE GENOMIC DNA]</scope>
    <source>
        <strain evidence="12">DSM 20403</strain>
    </source>
</reference>
<feature type="binding site" evidence="9">
    <location>
        <begin position="123"/>
        <end position="129"/>
    </location>
    <ligand>
        <name>ATP</name>
        <dbReference type="ChEBI" id="CHEBI:30616"/>
    </ligand>
</feature>
<evidence type="ECO:0000256" key="5">
    <source>
        <dbReference type="ARBA" id="ARBA00022840"/>
    </source>
</evidence>
<feature type="binding site" evidence="9">
    <location>
        <begin position="88"/>
        <end position="90"/>
    </location>
    <ligand>
        <name>ATP</name>
        <dbReference type="ChEBI" id="CHEBI:30616"/>
    </ligand>
</feature>
<evidence type="ECO:0000256" key="2">
    <source>
        <dbReference type="ARBA" id="ARBA00022679"/>
    </source>
</evidence>